<dbReference type="InterPro" id="IPR012338">
    <property type="entry name" value="Beta-lactam/transpept-like"/>
</dbReference>
<dbReference type="GO" id="GO:0000270">
    <property type="term" value="P:peptidoglycan metabolic process"/>
    <property type="evidence" value="ECO:0007669"/>
    <property type="project" value="TreeGrafter"/>
</dbReference>
<keyword evidence="2" id="KW-0378">Hydrolase</keyword>
<dbReference type="NCBIfam" id="TIGR00666">
    <property type="entry name" value="PBP4"/>
    <property type="match status" value="1"/>
</dbReference>
<dbReference type="Proteomes" id="UP000029525">
    <property type="component" value="Unassembled WGS sequence"/>
</dbReference>
<name>A0A096BMP6_9BACT</name>
<dbReference type="PANTHER" id="PTHR30023:SF0">
    <property type="entry name" value="PENICILLIN-SENSITIVE CARBOXYPEPTIDASE A"/>
    <property type="match status" value="1"/>
</dbReference>
<dbReference type="SUPFAM" id="SSF56601">
    <property type="entry name" value="beta-lactamase/transpeptidase-like"/>
    <property type="match status" value="1"/>
</dbReference>
<comment type="caution">
    <text evidence="4">The sequence shown here is derived from an EMBL/GenBank/DDBJ whole genome shotgun (WGS) entry which is preliminary data.</text>
</comment>
<protein>
    <submittedName>
        <fullName evidence="4">D-alanyl-D-alanine carboxypeptidase</fullName>
    </submittedName>
</protein>
<dbReference type="InterPro" id="IPR000667">
    <property type="entry name" value="Peptidase_S13"/>
</dbReference>
<comment type="similarity">
    <text evidence="1">Belongs to the peptidase S13 family.</text>
</comment>
<keyword evidence="4" id="KW-0645">Protease</keyword>
<organism evidence="4 5">
    <name type="scientific">Prevotella bivia DNF00320</name>
    <dbReference type="NCBI Taxonomy" id="1401068"/>
    <lineage>
        <taxon>Bacteria</taxon>
        <taxon>Pseudomonadati</taxon>
        <taxon>Bacteroidota</taxon>
        <taxon>Bacteroidia</taxon>
        <taxon>Bacteroidales</taxon>
        <taxon>Prevotellaceae</taxon>
        <taxon>Prevotella</taxon>
    </lineage>
</organism>
<feature type="signal peptide" evidence="3">
    <location>
        <begin position="1"/>
        <end position="20"/>
    </location>
</feature>
<dbReference type="PANTHER" id="PTHR30023">
    <property type="entry name" value="D-ALANYL-D-ALANINE CARBOXYPEPTIDASE"/>
    <property type="match status" value="1"/>
</dbReference>
<dbReference type="GO" id="GO:0006508">
    <property type="term" value="P:proteolysis"/>
    <property type="evidence" value="ECO:0007669"/>
    <property type="project" value="InterPro"/>
</dbReference>
<dbReference type="RefSeq" id="WP_036867774.1">
    <property type="nucleotide sequence ID" value="NZ_JRNQ01000056.1"/>
</dbReference>
<evidence type="ECO:0000313" key="4">
    <source>
        <dbReference type="EMBL" id="KGF43977.1"/>
    </source>
</evidence>
<dbReference type="EMBL" id="JRNQ01000056">
    <property type="protein sequence ID" value="KGF43977.1"/>
    <property type="molecule type" value="Genomic_DNA"/>
</dbReference>
<keyword evidence="4" id="KW-0121">Carboxypeptidase</keyword>
<dbReference type="AlphaFoldDB" id="A0A096BMP6"/>
<keyword evidence="3" id="KW-0732">Signal</keyword>
<reference evidence="4 5" key="1">
    <citation type="submission" date="2014-07" db="EMBL/GenBank/DDBJ databases">
        <authorList>
            <person name="McCorrison J."/>
            <person name="Sanka R."/>
            <person name="Torralba M."/>
            <person name="Gillis M."/>
            <person name="Haft D.H."/>
            <person name="Methe B."/>
            <person name="Sutton G."/>
            <person name="Nelson K.E."/>
        </authorList>
    </citation>
    <scope>NUCLEOTIDE SEQUENCE [LARGE SCALE GENOMIC DNA]</scope>
    <source>
        <strain evidence="4 5">DNF00320</strain>
    </source>
</reference>
<evidence type="ECO:0000313" key="5">
    <source>
        <dbReference type="Proteomes" id="UP000029525"/>
    </source>
</evidence>
<dbReference type="OrthoDB" id="9802627at2"/>
<gene>
    <name evidence="4" type="ORF">HMPREF0647_08505</name>
</gene>
<evidence type="ECO:0000256" key="2">
    <source>
        <dbReference type="ARBA" id="ARBA00022801"/>
    </source>
</evidence>
<evidence type="ECO:0000256" key="1">
    <source>
        <dbReference type="ARBA" id="ARBA00006096"/>
    </source>
</evidence>
<dbReference type="Gene3D" id="3.50.80.20">
    <property type="entry name" value="D-Ala-D-Ala carboxypeptidase C, peptidase S13"/>
    <property type="match status" value="1"/>
</dbReference>
<proteinExistence type="inferred from homology"/>
<dbReference type="Gene3D" id="3.40.710.10">
    <property type="entry name" value="DD-peptidase/beta-lactamase superfamily"/>
    <property type="match status" value="1"/>
</dbReference>
<dbReference type="GO" id="GO:0004185">
    <property type="term" value="F:serine-type carboxypeptidase activity"/>
    <property type="evidence" value="ECO:0007669"/>
    <property type="project" value="InterPro"/>
</dbReference>
<sequence length="446" mass="49734">MKIKQITTLLLFTFLSLPLAAQVYLDSAEVARFLPYKNKVVTTTQNALEQDSISSDDETDDEVDSTLTAFDYDTHLSWKENITQRLNNIFQSPLLQTVQAGVMIWDLTDDTLLFQHNEQLHLRPASTMKCVTAIAALDKLGSSYTYKTSLYYTGNLVDSTQTLEGDLYIVGGMDPMFRATEMNQLVAAIKNLGINHITGTLYADLSFKDSKQFGRGWCWDDKNPTLTPLLYNKKDIFVEQFNQKLRQNGITIDSGYGTRQYPSNAQNIITTTHSIGDVMRHMMKASDNLYAESMFYQLASNGGINKHASANNARIYIQQLIRKLGLNPSNYKIADGSGLSLYNYLTAELEVKLLRYAYQNHDIYNTLLPTLPIAGVDGTLRKRMRNTPAARNVKAKTGTVVGVTSLAGYLTAANGHLICFSIINNGGLVSGAMRNFQNKICIALCQ</sequence>
<evidence type="ECO:0000256" key="3">
    <source>
        <dbReference type="SAM" id="SignalP"/>
    </source>
</evidence>
<dbReference type="Pfam" id="PF02113">
    <property type="entry name" value="Peptidase_S13"/>
    <property type="match status" value="2"/>
</dbReference>
<feature type="chain" id="PRO_5001924986" evidence="3">
    <location>
        <begin position="21"/>
        <end position="446"/>
    </location>
</feature>
<accession>A0A096BMP6</accession>
<dbReference type="PRINTS" id="PR00922">
    <property type="entry name" value="DADACBPTASE3"/>
</dbReference>